<dbReference type="GO" id="GO:0005730">
    <property type="term" value="C:nucleolus"/>
    <property type="evidence" value="ECO:0007669"/>
    <property type="project" value="UniProtKB-SubCell"/>
</dbReference>
<dbReference type="OrthoDB" id="21467at2759"/>
<dbReference type="GO" id="GO:0003723">
    <property type="term" value="F:RNA binding"/>
    <property type="evidence" value="ECO:0007669"/>
    <property type="project" value="UniProtKB-UniRule"/>
</dbReference>
<dbReference type="InterPro" id="IPR035979">
    <property type="entry name" value="RBD_domain_sf"/>
</dbReference>
<dbReference type="PROSITE" id="PS50102">
    <property type="entry name" value="RRM"/>
    <property type="match status" value="1"/>
</dbReference>
<evidence type="ECO:0000256" key="4">
    <source>
        <dbReference type="PROSITE-ProRule" id="PRU00176"/>
    </source>
</evidence>
<feature type="domain" description="RRM" evidence="5">
    <location>
        <begin position="20"/>
        <end position="98"/>
    </location>
</feature>
<sequence>MQKTLPFWHLLTSPVTPGGAVVYISRLPHGFHETELRAYLTQFGSVTRLRLSRNPRTGASRHYAFVEFRHAEVARIVVETMNNYLLMGHLLQCRLVPEEQVHPELWKGANKKFVKIPWKRIQMKKFNEKAEGMTEDEMKKDAKKLIAKKKEQFGGIDYDFDSVLTGEL</sequence>
<dbReference type="SUPFAM" id="SSF54928">
    <property type="entry name" value="RNA-binding domain, RBD"/>
    <property type="match status" value="1"/>
</dbReference>
<protein>
    <recommendedName>
        <fullName evidence="5">RRM domain-containing protein</fullName>
    </recommendedName>
</protein>
<evidence type="ECO:0000256" key="2">
    <source>
        <dbReference type="ARBA" id="ARBA00022884"/>
    </source>
</evidence>
<dbReference type="CDD" id="cd12307">
    <property type="entry name" value="RRM_NIFK_like"/>
    <property type="match status" value="1"/>
</dbReference>
<evidence type="ECO:0000259" key="5">
    <source>
        <dbReference type="PROSITE" id="PS50102"/>
    </source>
</evidence>
<evidence type="ECO:0000313" key="6">
    <source>
        <dbReference type="EMBL" id="PJF17868.1"/>
    </source>
</evidence>
<reference evidence="6 7" key="1">
    <citation type="submission" date="2016-10" db="EMBL/GenBank/DDBJ databases">
        <title>The genome of Paramicrosporidium saccamoebae is the missing link in understanding Cryptomycota and Microsporidia evolution.</title>
        <authorList>
            <person name="Quandt C.A."/>
            <person name="Beaudet D."/>
            <person name="Corsaro D."/>
            <person name="Michel R."/>
            <person name="Corradi N."/>
            <person name="James T."/>
        </authorList>
    </citation>
    <scope>NUCLEOTIDE SEQUENCE [LARGE SCALE GENOMIC DNA]</scope>
    <source>
        <strain evidence="6 7">KSL3</strain>
    </source>
</reference>
<keyword evidence="7" id="KW-1185">Reference proteome</keyword>
<keyword evidence="2 4" id="KW-0694">RNA-binding</keyword>
<evidence type="ECO:0000313" key="7">
    <source>
        <dbReference type="Proteomes" id="UP000240830"/>
    </source>
</evidence>
<dbReference type="InterPro" id="IPR000504">
    <property type="entry name" value="RRM_dom"/>
</dbReference>
<dbReference type="Proteomes" id="UP000240830">
    <property type="component" value="Unassembled WGS sequence"/>
</dbReference>
<dbReference type="STRING" id="1246581.A0A2H9TJF1"/>
<organism evidence="6 7">
    <name type="scientific">Paramicrosporidium saccamoebae</name>
    <dbReference type="NCBI Taxonomy" id="1246581"/>
    <lineage>
        <taxon>Eukaryota</taxon>
        <taxon>Fungi</taxon>
        <taxon>Fungi incertae sedis</taxon>
        <taxon>Cryptomycota</taxon>
        <taxon>Cryptomycota incertae sedis</taxon>
        <taxon>Paramicrosporidium</taxon>
    </lineage>
</organism>
<keyword evidence="3" id="KW-0539">Nucleus</keyword>
<evidence type="ECO:0000256" key="3">
    <source>
        <dbReference type="ARBA" id="ARBA00023242"/>
    </source>
</evidence>
<name>A0A2H9TJF1_9FUNG</name>
<dbReference type="Pfam" id="PF00076">
    <property type="entry name" value="RRM_1"/>
    <property type="match status" value="1"/>
</dbReference>
<evidence type="ECO:0000256" key="1">
    <source>
        <dbReference type="ARBA" id="ARBA00004604"/>
    </source>
</evidence>
<proteinExistence type="predicted"/>
<dbReference type="AlphaFoldDB" id="A0A2H9TJF1"/>
<comment type="subcellular location">
    <subcellularLocation>
        <location evidence="1">Nucleus</location>
        <location evidence="1">Nucleolus</location>
    </subcellularLocation>
</comment>
<dbReference type="InterPro" id="IPR012677">
    <property type="entry name" value="Nucleotide-bd_a/b_plait_sf"/>
</dbReference>
<dbReference type="SMART" id="SM00360">
    <property type="entry name" value="RRM"/>
    <property type="match status" value="1"/>
</dbReference>
<comment type="caution">
    <text evidence="6">The sequence shown here is derived from an EMBL/GenBank/DDBJ whole genome shotgun (WGS) entry which is preliminary data.</text>
</comment>
<gene>
    <name evidence="6" type="ORF">PSACC_02319</name>
</gene>
<dbReference type="Gene3D" id="3.30.70.330">
    <property type="match status" value="1"/>
</dbReference>
<dbReference type="EMBL" id="MTSL01000152">
    <property type="protein sequence ID" value="PJF17868.1"/>
    <property type="molecule type" value="Genomic_DNA"/>
</dbReference>
<accession>A0A2H9TJF1</accession>
<dbReference type="PANTHER" id="PTHR46754">
    <property type="entry name" value="MKI67 FHA DOMAIN-INTERACTING NUCLEOLAR PHOSPHOPROTEIN"/>
    <property type="match status" value="1"/>
</dbReference>